<comment type="caution">
    <text evidence="1">The sequence shown here is derived from an EMBL/GenBank/DDBJ whole genome shotgun (WGS) entry which is preliminary data.</text>
</comment>
<organism evidence="1 2">
    <name type="scientific">Lichenicoccus roseus</name>
    <dbReference type="NCBI Taxonomy" id="2683649"/>
    <lineage>
        <taxon>Bacteria</taxon>
        <taxon>Pseudomonadati</taxon>
        <taxon>Pseudomonadota</taxon>
        <taxon>Alphaproteobacteria</taxon>
        <taxon>Acetobacterales</taxon>
        <taxon>Acetobacteraceae</taxon>
        <taxon>Lichenicoccus</taxon>
    </lineage>
</organism>
<evidence type="ECO:0000313" key="1">
    <source>
        <dbReference type="EMBL" id="TLU72675.1"/>
    </source>
</evidence>
<accession>A0A5R9J4X2</accession>
<evidence type="ECO:0000313" key="2">
    <source>
        <dbReference type="Proteomes" id="UP000305654"/>
    </source>
</evidence>
<proteinExistence type="predicted"/>
<protein>
    <submittedName>
        <fullName evidence="1">Uncharacterized protein</fullName>
    </submittedName>
</protein>
<gene>
    <name evidence="1" type="ORF">FE263_11620</name>
</gene>
<reference evidence="1 2" key="1">
    <citation type="submission" date="2019-05" db="EMBL/GenBank/DDBJ databases">
        <authorList>
            <person name="Pankratov T."/>
            <person name="Grouzdev D."/>
        </authorList>
    </citation>
    <scope>NUCLEOTIDE SEQUENCE [LARGE SCALE GENOMIC DNA]</scope>
    <source>
        <strain evidence="1 2">KEBCLARHB70R</strain>
    </source>
</reference>
<dbReference type="Proteomes" id="UP000305654">
    <property type="component" value="Unassembled WGS sequence"/>
</dbReference>
<dbReference type="EMBL" id="VCDI01000003">
    <property type="protein sequence ID" value="TLU72675.1"/>
    <property type="molecule type" value="Genomic_DNA"/>
</dbReference>
<dbReference type="AlphaFoldDB" id="A0A5R9J4X2"/>
<dbReference type="OrthoDB" id="7272469at2"/>
<dbReference type="RefSeq" id="WP_138326136.1">
    <property type="nucleotide sequence ID" value="NZ_VCDI01000003.1"/>
</dbReference>
<sequence length="444" mass="45384">MSSFSGPGSGIGSIADMIARLRAVLPTGWFPQSPPAPLASATPVLDGVLSGIGTAWSLNYGLLFDTAQQTRIATASVGFLDLIAADFFAGALVRNVGETDAPFRSRILANLLVRRGTRQSVSDGVRSLTGQAPTIIELQRGADCGGYGHGNDPGTGRGGYGTPALIYGSAMMNFQYLVIAAPSPAFAPGLATTRRSMATYVDASGLIVQAPPMTIRPLYQLGVLQGPLIERGSFNLVVDSRNWTPLARTATTTAGWSLSTLQDAPIPGDPVLDLSIPAGGEASGPGVSVAAGGRPACGSAWILIGQQSGLSSASLILTDLTDGTTVASSADMTSIGVWQRLSATLTPRQAGGPTLQMAIAGTASSGQPGVLLTQCWQIEPGSMATSYIPTSGCLGLRDADVVSVVPPRPVVFTPTIAQVMATIAATEPIATIGWTAIVPPVIAI</sequence>
<keyword evidence="2" id="KW-1185">Reference proteome</keyword>
<name>A0A5R9J4X2_9PROT</name>